<dbReference type="EMBL" id="MFKQ01000036">
    <property type="protein sequence ID" value="OGG46899.1"/>
    <property type="molecule type" value="Genomic_DNA"/>
</dbReference>
<keyword evidence="4 11" id="KW-0347">Helicase</keyword>
<dbReference type="GO" id="GO:0043138">
    <property type="term" value="F:3'-5' DNA helicase activity"/>
    <property type="evidence" value="ECO:0007669"/>
    <property type="project" value="UniProtKB-EC"/>
</dbReference>
<dbReference type="GO" id="GO:0005829">
    <property type="term" value="C:cytosol"/>
    <property type="evidence" value="ECO:0007669"/>
    <property type="project" value="TreeGrafter"/>
</dbReference>
<dbReference type="InterPro" id="IPR013986">
    <property type="entry name" value="DExx_box_DNA_helicase_dom_sf"/>
</dbReference>
<dbReference type="Gene3D" id="3.40.50.300">
    <property type="entry name" value="P-loop containing nucleotide triphosphate hydrolases"/>
    <property type="match status" value="2"/>
</dbReference>
<comment type="similarity">
    <text evidence="1">Belongs to the helicase family. UvrD subfamily.</text>
</comment>
<keyword evidence="2 11" id="KW-0547">Nucleotide-binding</keyword>
<dbReference type="Gene3D" id="1.10.486.10">
    <property type="entry name" value="PCRA, domain 4"/>
    <property type="match status" value="1"/>
</dbReference>
<evidence type="ECO:0000256" key="11">
    <source>
        <dbReference type="PROSITE-ProRule" id="PRU00560"/>
    </source>
</evidence>
<protein>
    <recommendedName>
        <fullName evidence="9">DNA 3'-5' helicase</fullName>
        <ecNumber evidence="9">5.6.2.4</ecNumber>
    </recommendedName>
</protein>
<dbReference type="Pfam" id="PF00580">
    <property type="entry name" value="UvrD-helicase"/>
    <property type="match status" value="1"/>
</dbReference>
<evidence type="ECO:0000259" key="13">
    <source>
        <dbReference type="PROSITE" id="PS51217"/>
    </source>
</evidence>
<feature type="binding site" evidence="11">
    <location>
        <begin position="26"/>
        <end position="33"/>
    </location>
    <ligand>
        <name>ATP</name>
        <dbReference type="ChEBI" id="CHEBI:30616"/>
    </ligand>
</feature>
<dbReference type="GO" id="GO:0005524">
    <property type="term" value="F:ATP binding"/>
    <property type="evidence" value="ECO:0007669"/>
    <property type="project" value="UniProtKB-UniRule"/>
</dbReference>
<dbReference type="PROSITE" id="PS51217">
    <property type="entry name" value="UVRD_HELICASE_CTER"/>
    <property type="match status" value="1"/>
</dbReference>
<dbReference type="Pfam" id="PF13361">
    <property type="entry name" value="UvrD_C"/>
    <property type="match status" value="1"/>
</dbReference>
<keyword evidence="3 11" id="KW-0378">Hydrolase</keyword>
<evidence type="ECO:0000256" key="9">
    <source>
        <dbReference type="ARBA" id="ARBA00034808"/>
    </source>
</evidence>
<accession>A0A1F6CCK0</accession>
<reference evidence="14 15" key="1">
    <citation type="journal article" date="2016" name="Nat. Commun.">
        <title>Thousands of microbial genomes shed light on interconnected biogeochemical processes in an aquifer system.</title>
        <authorList>
            <person name="Anantharaman K."/>
            <person name="Brown C.T."/>
            <person name="Hug L.A."/>
            <person name="Sharon I."/>
            <person name="Castelle C.J."/>
            <person name="Probst A.J."/>
            <person name="Thomas B.C."/>
            <person name="Singh A."/>
            <person name="Wilkins M.J."/>
            <person name="Karaoz U."/>
            <person name="Brodie E.L."/>
            <person name="Williams K.H."/>
            <person name="Hubbard S.S."/>
            <person name="Banfield J.F."/>
        </authorList>
    </citation>
    <scope>NUCLEOTIDE SEQUENCE [LARGE SCALE GENOMIC DNA]</scope>
</reference>
<keyword evidence="5 11" id="KW-0067">ATP-binding</keyword>
<dbReference type="AlphaFoldDB" id="A0A1F6CCK0"/>
<evidence type="ECO:0000313" key="14">
    <source>
        <dbReference type="EMBL" id="OGG46899.1"/>
    </source>
</evidence>
<evidence type="ECO:0000256" key="10">
    <source>
        <dbReference type="ARBA" id="ARBA00048988"/>
    </source>
</evidence>
<evidence type="ECO:0000256" key="2">
    <source>
        <dbReference type="ARBA" id="ARBA00022741"/>
    </source>
</evidence>
<comment type="caution">
    <text evidence="14">The sequence shown here is derived from an EMBL/GenBank/DDBJ whole genome shotgun (WGS) entry which is preliminary data.</text>
</comment>
<evidence type="ECO:0000256" key="1">
    <source>
        <dbReference type="ARBA" id="ARBA00009922"/>
    </source>
</evidence>
<dbReference type="Proteomes" id="UP000178344">
    <property type="component" value="Unassembled WGS sequence"/>
</dbReference>
<evidence type="ECO:0000256" key="7">
    <source>
        <dbReference type="ARBA" id="ARBA00023235"/>
    </source>
</evidence>
<comment type="catalytic activity">
    <reaction evidence="10">
        <text>ATP + H2O = ADP + phosphate + H(+)</text>
        <dbReference type="Rhea" id="RHEA:13065"/>
        <dbReference type="ChEBI" id="CHEBI:15377"/>
        <dbReference type="ChEBI" id="CHEBI:15378"/>
        <dbReference type="ChEBI" id="CHEBI:30616"/>
        <dbReference type="ChEBI" id="CHEBI:43474"/>
        <dbReference type="ChEBI" id="CHEBI:456216"/>
        <dbReference type="EC" id="5.6.2.4"/>
    </reaction>
</comment>
<dbReference type="InterPro" id="IPR000212">
    <property type="entry name" value="DNA_helicase_UvrD/REP"/>
</dbReference>
<evidence type="ECO:0000313" key="15">
    <source>
        <dbReference type="Proteomes" id="UP000178344"/>
    </source>
</evidence>
<dbReference type="InterPro" id="IPR027417">
    <property type="entry name" value="P-loop_NTPase"/>
</dbReference>
<gene>
    <name evidence="14" type="ORF">A2671_00930</name>
</gene>
<dbReference type="PANTHER" id="PTHR11070">
    <property type="entry name" value="UVRD / RECB / PCRA DNA HELICASE FAMILY MEMBER"/>
    <property type="match status" value="1"/>
</dbReference>
<keyword evidence="7" id="KW-0413">Isomerase</keyword>
<sequence>MDHLSELNEAQRKAVLHKKGPLLIIAGAGAGKTRVITHRIAEIVRSGVAPEQILAVTFTNKAAREMRERAAHILQTDRLLNLPISMRGRPFVSTFHALGVHIIRSHAKLLGLPRHFKIYDRSDSIRAIKEAMKTVGFDPKTMEPRKILGAISRQKGNAVIQTAFAEESSRDFFSRAVSSTWQEYEKILSREKALDFDDLLLQTLGLLRAHRDLRDLYQTTWHYIHIDEYQDTNIVQNELAELLAGAHGNLCVVGDIDQNIYSWRGADLENLLEFEVRHPDATLVLLEENYRSTKIILSAANAVIQKNKKRKEKNLFTRNAEGEKILLYAAYDEADEARFIAEKIQELIATGVPPSAIAVLYRANFQSRALEEAMLASSLPYQVLGVQFFERKEIKDMLALIRAALNPESVTDITRAVNVPPRGIGKVTLLAMHSGQTAKLGAAQQQKIAQFKVLLSNVRHALLNKKTSEGVRFVLAQSGLEEKLKSGTDEDLERLENIRELVSLAVKYDALAPEEGIEALLTDAALATDQDEMRDETETVKLMTVHAAKGLEFDVVFIGGLEDGLFPHAGMGEEDRDEEEERRLFYVA</sequence>
<feature type="non-terminal residue" evidence="14">
    <location>
        <position position="588"/>
    </location>
</feature>
<dbReference type="GO" id="GO:0033202">
    <property type="term" value="C:DNA helicase complex"/>
    <property type="evidence" value="ECO:0007669"/>
    <property type="project" value="TreeGrafter"/>
</dbReference>
<dbReference type="CDD" id="cd17932">
    <property type="entry name" value="DEXQc_UvrD"/>
    <property type="match status" value="1"/>
</dbReference>
<dbReference type="EC" id="5.6.2.4" evidence="9"/>
<evidence type="ECO:0000256" key="6">
    <source>
        <dbReference type="ARBA" id="ARBA00023125"/>
    </source>
</evidence>
<dbReference type="InterPro" id="IPR014017">
    <property type="entry name" value="DNA_helicase_UvrD-like_C"/>
</dbReference>
<feature type="domain" description="UvrD-like helicase ATP-binding" evidence="12">
    <location>
        <begin position="5"/>
        <end position="293"/>
    </location>
</feature>
<comment type="catalytic activity">
    <reaction evidence="8">
        <text>Couples ATP hydrolysis with the unwinding of duplex DNA by translocating in the 3'-5' direction.</text>
        <dbReference type="EC" id="5.6.2.4"/>
    </reaction>
</comment>
<dbReference type="InterPro" id="IPR014016">
    <property type="entry name" value="UvrD-like_ATP-bd"/>
</dbReference>
<dbReference type="GO" id="GO:0003677">
    <property type="term" value="F:DNA binding"/>
    <property type="evidence" value="ECO:0007669"/>
    <property type="project" value="UniProtKB-KW"/>
</dbReference>
<organism evidence="14 15">
    <name type="scientific">Candidatus Kaiserbacteria bacterium RIFCSPHIGHO2_01_FULL_49_13</name>
    <dbReference type="NCBI Taxonomy" id="1798477"/>
    <lineage>
        <taxon>Bacteria</taxon>
        <taxon>Candidatus Kaiseribacteriota</taxon>
    </lineage>
</organism>
<proteinExistence type="inferred from homology"/>
<evidence type="ECO:0000259" key="12">
    <source>
        <dbReference type="PROSITE" id="PS51198"/>
    </source>
</evidence>
<evidence type="ECO:0000256" key="3">
    <source>
        <dbReference type="ARBA" id="ARBA00022801"/>
    </source>
</evidence>
<dbReference type="SUPFAM" id="SSF52540">
    <property type="entry name" value="P-loop containing nucleoside triphosphate hydrolases"/>
    <property type="match status" value="1"/>
</dbReference>
<feature type="domain" description="UvrD-like helicase C-terminal" evidence="13">
    <location>
        <begin position="294"/>
        <end position="550"/>
    </location>
</feature>
<dbReference type="Gene3D" id="1.10.10.160">
    <property type="match status" value="1"/>
</dbReference>
<evidence type="ECO:0000256" key="8">
    <source>
        <dbReference type="ARBA" id="ARBA00034617"/>
    </source>
</evidence>
<evidence type="ECO:0000256" key="4">
    <source>
        <dbReference type="ARBA" id="ARBA00022806"/>
    </source>
</evidence>
<dbReference type="PROSITE" id="PS51198">
    <property type="entry name" value="UVRD_HELICASE_ATP_BIND"/>
    <property type="match status" value="1"/>
</dbReference>
<keyword evidence="6" id="KW-0238">DNA-binding</keyword>
<dbReference type="PANTHER" id="PTHR11070:SF2">
    <property type="entry name" value="ATP-DEPENDENT DNA HELICASE SRS2"/>
    <property type="match status" value="1"/>
</dbReference>
<dbReference type="GO" id="GO:0000725">
    <property type="term" value="P:recombinational repair"/>
    <property type="evidence" value="ECO:0007669"/>
    <property type="project" value="TreeGrafter"/>
</dbReference>
<evidence type="ECO:0000256" key="5">
    <source>
        <dbReference type="ARBA" id="ARBA00022840"/>
    </source>
</evidence>
<dbReference type="GO" id="GO:0016787">
    <property type="term" value="F:hydrolase activity"/>
    <property type="evidence" value="ECO:0007669"/>
    <property type="project" value="UniProtKB-UniRule"/>
</dbReference>
<name>A0A1F6CCK0_9BACT</name>